<dbReference type="GeneID" id="68749110"/>
<dbReference type="Proteomes" id="UP000887097">
    <property type="component" value="Unassembled WGS sequence"/>
</dbReference>
<dbReference type="AlphaFoldDB" id="A0AA37MN26"/>
<reference evidence="1" key="1">
    <citation type="submission" date="2021-08" db="EMBL/GenBank/DDBJ databases">
        <title>Prevotella lacticifex sp. nov., isolated from rumen of cow.</title>
        <authorList>
            <person name="Shinkai T."/>
            <person name="Ikeyama N."/>
            <person name="Kumagai M."/>
            <person name="Ohmori H."/>
            <person name="Sakamoto M."/>
            <person name="Ohkuma M."/>
            <person name="Mitsumori M."/>
        </authorList>
    </citation>
    <scope>NUCLEOTIDE SEQUENCE</scope>
    <source>
        <strain evidence="1">JCM 8259</strain>
    </source>
</reference>
<dbReference type="RefSeq" id="WP_013063433.1">
    <property type="nucleotide sequence ID" value="NZ_BPTT01000001.1"/>
</dbReference>
<gene>
    <name evidence="1" type="ORF">PRMUPPPA20_03910</name>
</gene>
<sequence length="276" mass="31259">MINGFKVITLCGSTRFKEEFLEAQKRLTLEGNIVISVGLFGHSGDDVVWTEGVKDMLDRQHLAKIDLADEIFVINVGGYIGDSTRREIAYAEFKGKTIKYMENSKKTNIYENYAALRELHDAGRISDDDFEQAGRDFDEKRKTAIAEYNACQGPWPYQWKNIDTVVCGVLQQMDVVSIDYSDLKDLYDADSVYEVRIKGKGANDEEQLQNIIDTIRSEYMAKLRSPRKAVVTLCASSNPSGLLEKLADCMDGLNVVWQTRTLHTDTKEIELSILFV</sequence>
<protein>
    <submittedName>
        <fullName evidence="1">Uncharacterized protein</fullName>
    </submittedName>
</protein>
<dbReference type="EMBL" id="BPTT01000001">
    <property type="protein sequence ID" value="GJG32282.1"/>
    <property type="molecule type" value="Genomic_DNA"/>
</dbReference>
<accession>A0AA37MN26</accession>
<proteinExistence type="predicted"/>
<name>A0AA37MN26_XYLRU</name>
<organism evidence="1 2">
    <name type="scientific">Xylanibacter ruminicola</name>
    <name type="common">Prevotella ruminicola</name>
    <dbReference type="NCBI Taxonomy" id="839"/>
    <lineage>
        <taxon>Bacteria</taxon>
        <taxon>Pseudomonadati</taxon>
        <taxon>Bacteroidota</taxon>
        <taxon>Bacteroidia</taxon>
        <taxon>Bacteroidales</taxon>
        <taxon>Prevotellaceae</taxon>
        <taxon>Xylanibacter</taxon>
    </lineage>
</organism>
<comment type="caution">
    <text evidence="1">The sequence shown here is derived from an EMBL/GenBank/DDBJ whole genome shotgun (WGS) entry which is preliminary data.</text>
</comment>
<evidence type="ECO:0000313" key="2">
    <source>
        <dbReference type="Proteomes" id="UP000887097"/>
    </source>
</evidence>
<evidence type="ECO:0000313" key="1">
    <source>
        <dbReference type="EMBL" id="GJG32282.1"/>
    </source>
</evidence>